<gene>
    <name evidence="1" type="ORF">D5086_003039</name>
</gene>
<reference evidence="1 2" key="1">
    <citation type="journal article" date="2024" name="Plant Biotechnol. J.">
        <title>Genome and CRISPR/Cas9 system of a widespread forest tree (Populus alba) in the world.</title>
        <authorList>
            <person name="Liu Y.J."/>
            <person name="Jiang P.F."/>
            <person name="Han X.M."/>
            <person name="Li X.Y."/>
            <person name="Wang H.M."/>
            <person name="Wang Y.J."/>
            <person name="Wang X.X."/>
            <person name="Zeng Q.Y."/>
        </authorList>
    </citation>
    <scope>NUCLEOTIDE SEQUENCE [LARGE SCALE GENOMIC DNA]</scope>
    <source>
        <strain evidence="2">cv. PAL-ZL1</strain>
    </source>
</reference>
<protein>
    <submittedName>
        <fullName evidence="1">Uncharacterized protein</fullName>
    </submittedName>
</protein>
<sequence length="147" mass="15468">MAMNKAKELVSTNSVVVFSKTYCPFCVKVKELLNQLGAKYTAVELDTEKDGSDIQSALLEWTGQRTVPNVFIGGNHIGGCDSMPSYSFSIFCCYLFTLLFTGGLLLLFPETTGMHQEGKLVPLLADAGAVAPASASASASVSASASA</sequence>
<evidence type="ECO:0000313" key="2">
    <source>
        <dbReference type="Proteomes" id="UP000309997"/>
    </source>
</evidence>
<comment type="caution">
    <text evidence="1">The sequence shown here is derived from an EMBL/GenBank/DDBJ whole genome shotgun (WGS) entry which is preliminary data.</text>
</comment>
<name>A0ACC4D3Z9_POPAL</name>
<dbReference type="Proteomes" id="UP000309997">
    <property type="component" value="Unassembled WGS sequence"/>
</dbReference>
<organism evidence="1 2">
    <name type="scientific">Populus alba</name>
    <name type="common">White poplar</name>
    <dbReference type="NCBI Taxonomy" id="43335"/>
    <lineage>
        <taxon>Eukaryota</taxon>
        <taxon>Viridiplantae</taxon>
        <taxon>Streptophyta</taxon>
        <taxon>Embryophyta</taxon>
        <taxon>Tracheophyta</taxon>
        <taxon>Spermatophyta</taxon>
        <taxon>Magnoliopsida</taxon>
        <taxon>eudicotyledons</taxon>
        <taxon>Gunneridae</taxon>
        <taxon>Pentapetalae</taxon>
        <taxon>rosids</taxon>
        <taxon>fabids</taxon>
        <taxon>Malpighiales</taxon>
        <taxon>Salicaceae</taxon>
        <taxon>Saliceae</taxon>
        <taxon>Populus</taxon>
    </lineage>
</organism>
<accession>A0ACC4D3Z9</accession>
<keyword evidence="2" id="KW-1185">Reference proteome</keyword>
<dbReference type="EMBL" id="RCHU02000001">
    <property type="protein sequence ID" value="KAL3612019.1"/>
    <property type="molecule type" value="Genomic_DNA"/>
</dbReference>
<evidence type="ECO:0000313" key="1">
    <source>
        <dbReference type="EMBL" id="KAL3612019.1"/>
    </source>
</evidence>
<proteinExistence type="predicted"/>